<dbReference type="AlphaFoldDB" id="A0A5S5DP08"/>
<gene>
    <name evidence="1" type="ORF">BC792_10543</name>
</gene>
<dbReference type="OrthoDB" id="9907328at2"/>
<dbReference type="Proteomes" id="UP000325105">
    <property type="component" value="Unassembled WGS sequence"/>
</dbReference>
<dbReference type="RefSeq" id="WP_148907949.1">
    <property type="nucleotide sequence ID" value="NZ_VNHX01000005.1"/>
</dbReference>
<comment type="caution">
    <text evidence="1">The sequence shown here is derived from an EMBL/GenBank/DDBJ whole genome shotgun (WGS) entry which is preliminary data.</text>
</comment>
<dbReference type="EMBL" id="VNHX01000005">
    <property type="protein sequence ID" value="TYP96552.1"/>
    <property type="molecule type" value="Genomic_DNA"/>
</dbReference>
<reference evidence="1 2" key="1">
    <citation type="submission" date="2019-07" db="EMBL/GenBank/DDBJ databases">
        <title>Genomic Encyclopedia of Archaeal and Bacterial Type Strains, Phase II (KMG-II): from individual species to whole genera.</title>
        <authorList>
            <person name="Goeker M."/>
        </authorList>
    </citation>
    <scope>NUCLEOTIDE SEQUENCE [LARGE SCALE GENOMIC DNA]</scope>
    <source>
        <strain evidence="1 2">DSM 18850</strain>
    </source>
</reference>
<accession>A0A5S5DP08</accession>
<keyword evidence="2" id="KW-1185">Reference proteome</keyword>
<evidence type="ECO:0000313" key="1">
    <source>
        <dbReference type="EMBL" id="TYP96552.1"/>
    </source>
</evidence>
<name>A0A5S5DP08_9SPHI</name>
<sequence length="81" mass="9443">MDITNLSDSQLDYIIEIVDHEHAYYFQGSAAEKPSLRPYFYQQSADGTAVRLVDQAAFNKLPPRIKRRIQDLIFRVQDQEP</sequence>
<organism evidence="1 2">
    <name type="scientific">Sphingobacterium allocomposti</name>
    <dbReference type="NCBI Taxonomy" id="415956"/>
    <lineage>
        <taxon>Bacteria</taxon>
        <taxon>Pseudomonadati</taxon>
        <taxon>Bacteroidota</taxon>
        <taxon>Sphingobacteriia</taxon>
        <taxon>Sphingobacteriales</taxon>
        <taxon>Sphingobacteriaceae</taxon>
        <taxon>Sphingobacterium</taxon>
    </lineage>
</organism>
<protein>
    <submittedName>
        <fullName evidence="1">Uncharacterized protein</fullName>
    </submittedName>
</protein>
<evidence type="ECO:0000313" key="2">
    <source>
        <dbReference type="Proteomes" id="UP000325105"/>
    </source>
</evidence>
<proteinExistence type="predicted"/>